<dbReference type="Pfam" id="PF03145">
    <property type="entry name" value="Sina_TRAF"/>
    <property type="match status" value="1"/>
</dbReference>
<dbReference type="SUPFAM" id="SSF49599">
    <property type="entry name" value="TRAF domain-like"/>
    <property type="match status" value="1"/>
</dbReference>
<evidence type="ECO:0000259" key="11">
    <source>
        <dbReference type="PROSITE" id="PS50089"/>
    </source>
</evidence>
<feature type="domain" description="RING-type" evidence="11">
    <location>
        <begin position="16"/>
        <end position="51"/>
    </location>
</feature>
<keyword evidence="14" id="KW-1185">Reference proteome</keyword>
<dbReference type="InterPro" id="IPR018121">
    <property type="entry name" value="7-in-absentia-prot_TRAF-dom"/>
</dbReference>
<evidence type="ECO:0000259" key="12">
    <source>
        <dbReference type="PROSITE" id="PS51081"/>
    </source>
</evidence>
<dbReference type="SUPFAM" id="SSF57850">
    <property type="entry name" value="RING/U-box"/>
    <property type="match status" value="1"/>
</dbReference>
<dbReference type="UniPathway" id="UPA00143"/>
<dbReference type="PANTHER" id="PTHR45877:SF2">
    <property type="entry name" value="E3 UBIQUITIN-PROTEIN LIGASE SINA-RELATED"/>
    <property type="match status" value="1"/>
</dbReference>
<evidence type="ECO:0000313" key="14">
    <source>
        <dbReference type="Proteomes" id="UP000502823"/>
    </source>
</evidence>
<comment type="similarity">
    <text evidence="3 10">Belongs to the SINA (Seven in absentia) family.</text>
</comment>
<keyword evidence="6 9" id="KW-0863">Zinc-finger</keyword>
<dbReference type="PROSITE" id="PS51081">
    <property type="entry name" value="ZF_SIAH"/>
    <property type="match status" value="1"/>
</dbReference>
<dbReference type="Gene3D" id="2.60.210.10">
    <property type="entry name" value="Apoptosis, Tumor Necrosis Factor Receptor Associated Protein 2, Chain A"/>
    <property type="match status" value="1"/>
</dbReference>
<comment type="function">
    <text evidence="10">E3 ubiquitin-protein ligase that mediates ubiquitination and subsequent proteasomal degradation of target proteins. E3 ubiquitin ligases accept ubiquitin from an E2 ubiquitin-conjugating enzyme in the form of a thioester and then directly transfers the ubiquitin to targeted substrates.</text>
</comment>
<dbReference type="GO" id="GO:0043161">
    <property type="term" value="P:proteasome-mediated ubiquitin-dependent protein catabolic process"/>
    <property type="evidence" value="ECO:0007669"/>
    <property type="project" value="TreeGrafter"/>
</dbReference>
<evidence type="ECO:0000256" key="10">
    <source>
        <dbReference type="RuleBase" id="RU201113"/>
    </source>
</evidence>
<dbReference type="PROSITE" id="PS50089">
    <property type="entry name" value="ZF_RING_2"/>
    <property type="match status" value="1"/>
</dbReference>
<evidence type="ECO:0000256" key="3">
    <source>
        <dbReference type="ARBA" id="ARBA00009119"/>
    </source>
</evidence>
<keyword evidence="7 10" id="KW-0833">Ubl conjugation pathway</keyword>
<evidence type="ECO:0000256" key="9">
    <source>
        <dbReference type="PROSITE-ProRule" id="PRU00455"/>
    </source>
</evidence>
<dbReference type="InParanoid" id="A0A6L2PSA5"/>
<dbReference type="AlphaFoldDB" id="A0A6L2PSA5"/>
<dbReference type="GO" id="GO:0031624">
    <property type="term" value="F:ubiquitin conjugating enzyme binding"/>
    <property type="evidence" value="ECO:0007669"/>
    <property type="project" value="TreeGrafter"/>
</dbReference>
<evidence type="ECO:0000256" key="4">
    <source>
        <dbReference type="ARBA" id="ARBA00022679"/>
    </source>
</evidence>
<name>A0A6L2PSA5_COPFO</name>
<comment type="domain">
    <text evidence="10">The SBD domain (substrate-binding domain) mediates the interaction with substrate proteins. It is related to the TRAF family.</text>
</comment>
<dbReference type="OrthoDB" id="4788989at2759"/>
<dbReference type="PANTHER" id="PTHR45877">
    <property type="entry name" value="E3 UBIQUITIN-PROTEIN LIGASE SIAH2"/>
    <property type="match status" value="1"/>
</dbReference>
<dbReference type="EMBL" id="BLKM01011979">
    <property type="protein sequence ID" value="GFG35084.1"/>
    <property type="molecule type" value="Genomic_DNA"/>
</dbReference>
<dbReference type="FunFam" id="3.30.40.10:FF:000041">
    <property type="entry name" value="E3 ubiquitin-protein ligase SINAT3"/>
    <property type="match status" value="1"/>
</dbReference>
<gene>
    <name evidence="13" type="ORF">Cfor_05090</name>
</gene>
<evidence type="ECO:0000256" key="6">
    <source>
        <dbReference type="ARBA" id="ARBA00022771"/>
    </source>
</evidence>
<protein>
    <recommendedName>
        <fullName evidence="10">E3 ubiquitin-protein ligase</fullName>
        <ecNumber evidence="10">2.3.2.27</ecNumber>
    </recommendedName>
</protein>
<dbReference type="InterPro" id="IPR008974">
    <property type="entry name" value="TRAF-like"/>
</dbReference>
<dbReference type="Proteomes" id="UP000502823">
    <property type="component" value="Unassembled WGS sequence"/>
</dbReference>
<comment type="pathway">
    <text evidence="2 10">Protein modification; protein ubiquitination.</text>
</comment>
<evidence type="ECO:0000256" key="7">
    <source>
        <dbReference type="ARBA" id="ARBA00022786"/>
    </source>
</evidence>
<dbReference type="EC" id="2.3.2.27" evidence="10"/>
<comment type="caution">
    <text evidence="13">The sequence shown here is derived from an EMBL/GenBank/DDBJ whole genome shotgun (WGS) entry which is preliminary data.</text>
</comment>
<keyword evidence="4" id="KW-0808">Transferase</keyword>
<dbReference type="GO" id="GO:0005737">
    <property type="term" value="C:cytoplasm"/>
    <property type="evidence" value="ECO:0007669"/>
    <property type="project" value="InterPro"/>
</dbReference>
<dbReference type="InterPro" id="IPR001841">
    <property type="entry name" value="Znf_RING"/>
</dbReference>
<feature type="domain" description="SIAH-type" evidence="12">
    <location>
        <begin position="68"/>
        <end position="129"/>
    </location>
</feature>
<accession>A0A6L2PSA5</accession>
<comment type="domain">
    <text evidence="10">The RING-type zinc finger domain is essential for ubiquitin ligase activity.</text>
</comment>
<dbReference type="GO" id="GO:0008270">
    <property type="term" value="F:zinc ion binding"/>
    <property type="evidence" value="ECO:0007669"/>
    <property type="project" value="UniProtKB-KW"/>
</dbReference>
<comment type="catalytic activity">
    <reaction evidence="1 10">
        <text>S-ubiquitinyl-[E2 ubiquitin-conjugating enzyme]-L-cysteine + [acceptor protein]-L-lysine = [E2 ubiquitin-conjugating enzyme]-L-cysteine + N(6)-ubiquitinyl-[acceptor protein]-L-lysine.</text>
        <dbReference type="EC" id="2.3.2.27"/>
    </reaction>
</comment>
<dbReference type="GO" id="GO:0016567">
    <property type="term" value="P:protein ubiquitination"/>
    <property type="evidence" value="ECO:0007669"/>
    <property type="project" value="UniProtKB-UniPathway"/>
</dbReference>
<dbReference type="Pfam" id="PF21362">
    <property type="entry name" value="Sina_RING"/>
    <property type="match status" value="1"/>
</dbReference>
<dbReference type="GO" id="GO:0061630">
    <property type="term" value="F:ubiquitin protein ligase activity"/>
    <property type="evidence" value="ECO:0007669"/>
    <property type="project" value="UniProtKB-EC"/>
</dbReference>
<dbReference type="InterPro" id="IPR013010">
    <property type="entry name" value="Znf_SIAH"/>
</dbReference>
<dbReference type="Pfam" id="PF21361">
    <property type="entry name" value="Sina_ZnF"/>
    <property type="match status" value="1"/>
</dbReference>
<keyword evidence="5 10" id="KW-0479">Metal-binding</keyword>
<evidence type="ECO:0000256" key="2">
    <source>
        <dbReference type="ARBA" id="ARBA00004906"/>
    </source>
</evidence>
<dbReference type="InterPro" id="IPR013083">
    <property type="entry name" value="Znf_RING/FYVE/PHD"/>
</dbReference>
<evidence type="ECO:0000256" key="1">
    <source>
        <dbReference type="ARBA" id="ARBA00000900"/>
    </source>
</evidence>
<dbReference type="Gene3D" id="3.30.40.10">
    <property type="entry name" value="Zinc/RING finger domain, C3HC4 (zinc finger)"/>
    <property type="match status" value="2"/>
</dbReference>
<dbReference type="InterPro" id="IPR004162">
    <property type="entry name" value="SINA-like_animal"/>
</dbReference>
<reference evidence="14" key="1">
    <citation type="submission" date="2020-01" db="EMBL/GenBank/DDBJ databases">
        <title>Draft genome sequence of the Termite Coptotermes fromosanus.</title>
        <authorList>
            <person name="Itakura S."/>
            <person name="Yosikawa Y."/>
            <person name="Umezawa K."/>
        </authorList>
    </citation>
    <scope>NUCLEOTIDE SEQUENCE [LARGE SCALE GENOMIC DNA]</scope>
</reference>
<sequence length="252" mass="29387">MNTQNLSKDVLEQLECPVCMEYMLPPITFCGNGHNICSNCKPKLQNCPTCREGFFQARNKALERLALKVECPCRNKQHGCTLTFPIALIREHHDVCKYNPFECPLRSFFHCKWTGTFKEVKHHVTQKHGNWVTDMTAMTEVLIRNFNKNKVYVRIILLNDDMFQQHFAVIDNAVYYVIMYIGLEQKASQFKYKFKLENNTGKVSVCNIVSSYAADVQRVYNTGKCVKLYYDTLERFLDENKNLKFSFEVSKA</sequence>
<evidence type="ECO:0000256" key="5">
    <source>
        <dbReference type="ARBA" id="ARBA00022723"/>
    </source>
</evidence>
<evidence type="ECO:0000313" key="13">
    <source>
        <dbReference type="EMBL" id="GFG35084.1"/>
    </source>
</evidence>
<keyword evidence="8 10" id="KW-0862">Zinc</keyword>
<dbReference type="InterPro" id="IPR049548">
    <property type="entry name" value="Sina-like_RING"/>
</dbReference>
<proteinExistence type="inferred from homology"/>
<evidence type="ECO:0000256" key="8">
    <source>
        <dbReference type="ARBA" id="ARBA00022833"/>
    </source>
</evidence>
<organism evidence="13 14">
    <name type="scientific">Coptotermes formosanus</name>
    <name type="common">Formosan subterranean termite</name>
    <dbReference type="NCBI Taxonomy" id="36987"/>
    <lineage>
        <taxon>Eukaryota</taxon>
        <taxon>Metazoa</taxon>
        <taxon>Ecdysozoa</taxon>
        <taxon>Arthropoda</taxon>
        <taxon>Hexapoda</taxon>
        <taxon>Insecta</taxon>
        <taxon>Pterygota</taxon>
        <taxon>Neoptera</taxon>
        <taxon>Polyneoptera</taxon>
        <taxon>Dictyoptera</taxon>
        <taxon>Blattodea</taxon>
        <taxon>Blattoidea</taxon>
        <taxon>Termitoidae</taxon>
        <taxon>Rhinotermitidae</taxon>
        <taxon>Coptotermes</taxon>
    </lineage>
</organism>